<keyword evidence="2" id="KW-0813">Transport</keyword>
<sequence length="259" mass="28634">MNVPILQARHLTRSIRGRAVVRDVSFELHPGENLGLIGPNGSGKSSLLRLLAGLQRPDSGEVMLKGDRLSRLPRRQIARTLAFVAQSQEASERLTVRQSVALGRTPWLTVLSPWGPADEAAVQKALSAVGLQGFEGRDWESLSGGERQRAHIARALAQEPELMILDEPSNHLDIHHQMAVLDLIAGLDVTTILAVHDLNHAMRCDRIVCLLQGQLVALGTPQDVLTPQLLREVFQIHARQLTDPRDGQLIWRFDSLEKV</sequence>
<dbReference type="InterPro" id="IPR003593">
    <property type="entry name" value="AAA+_ATPase"/>
</dbReference>
<dbReference type="GO" id="GO:0016887">
    <property type="term" value="F:ATP hydrolysis activity"/>
    <property type="evidence" value="ECO:0007669"/>
    <property type="project" value="InterPro"/>
</dbReference>
<dbReference type="OrthoDB" id="9805601at2"/>
<dbReference type="PANTHER" id="PTHR42794">
    <property type="entry name" value="HEMIN IMPORT ATP-BINDING PROTEIN HMUV"/>
    <property type="match status" value="1"/>
</dbReference>
<dbReference type="RefSeq" id="WP_124966091.1">
    <property type="nucleotide sequence ID" value="NZ_RRAZ01000027.1"/>
</dbReference>
<dbReference type="PROSITE" id="PS50893">
    <property type="entry name" value="ABC_TRANSPORTER_2"/>
    <property type="match status" value="1"/>
</dbReference>
<dbReference type="SUPFAM" id="SSF52540">
    <property type="entry name" value="P-loop containing nucleoside triphosphate hydrolases"/>
    <property type="match status" value="1"/>
</dbReference>
<dbReference type="SMART" id="SM00382">
    <property type="entry name" value="AAA"/>
    <property type="match status" value="1"/>
</dbReference>
<gene>
    <name evidence="6" type="ORF">EG244_15555</name>
</gene>
<evidence type="ECO:0000256" key="4">
    <source>
        <dbReference type="ARBA" id="ARBA00022840"/>
    </source>
</evidence>
<dbReference type="CDD" id="cd03214">
    <property type="entry name" value="ABC_Iron-Siderophores_B12_Hemin"/>
    <property type="match status" value="1"/>
</dbReference>
<dbReference type="Gene3D" id="3.40.50.300">
    <property type="entry name" value="P-loop containing nucleotide triphosphate hydrolases"/>
    <property type="match status" value="1"/>
</dbReference>
<evidence type="ECO:0000256" key="2">
    <source>
        <dbReference type="ARBA" id="ARBA00022448"/>
    </source>
</evidence>
<keyword evidence="3" id="KW-0547">Nucleotide-binding</keyword>
<dbReference type="Proteomes" id="UP000282125">
    <property type="component" value="Unassembled WGS sequence"/>
</dbReference>
<proteinExistence type="inferred from homology"/>
<evidence type="ECO:0000256" key="1">
    <source>
        <dbReference type="ARBA" id="ARBA00005417"/>
    </source>
</evidence>
<dbReference type="PANTHER" id="PTHR42794:SF2">
    <property type="entry name" value="ABC TRANSPORTER ATP-BINDING PROTEIN"/>
    <property type="match status" value="1"/>
</dbReference>
<evidence type="ECO:0000256" key="3">
    <source>
        <dbReference type="ARBA" id="ARBA00022741"/>
    </source>
</evidence>
<comment type="similarity">
    <text evidence="1">Belongs to the ABC transporter superfamily.</text>
</comment>
<dbReference type="EMBL" id="RRAZ01000027">
    <property type="protein sequence ID" value="RRH72042.1"/>
    <property type="molecule type" value="Genomic_DNA"/>
</dbReference>
<comment type="caution">
    <text evidence="6">The sequence shown here is derived from an EMBL/GenBank/DDBJ whole genome shotgun (WGS) entry which is preliminary data.</text>
</comment>
<keyword evidence="4 6" id="KW-0067">ATP-binding</keyword>
<evidence type="ECO:0000313" key="7">
    <source>
        <dbReference type="Proteomes" id="UP000282125"/>
    </source>
</evidence>
<dbReference type="InterPro" id="IPR003439">
    <property type="entry name" value="ABC_transporter-like_ATP-bd"/>
</dbReference>
<protein>
    <submittedName>
        <fullName evidence="6">ABC transporter ATP-binding protein</fullName>
    </submittedName>
</protein>
<name>A0A3P3DEW6_9RHOB</name>
<dbReference type="Pfam" id="PF00005">
    <property type="entry name" value="ABC_tran"/>
    <property type="match status" value="1"/>
</dbReference>
<accession>A0A3P3DEW6</accession>
<dbReference type="FunFam" id="3.40.50.300:FF:000134">
    <property type="entry name" value="Iron-enterobactin ABC transporter ATP-binding protein"/>
    <property type="match status" value="1"/>
</dbReference>
<keyword evidence="7" id="KW-1185">Reference proteome</keyword>
<evidence type="ECO:0000259" key="5">
    <source>
        <dbReference type="PROSITE" id="PS50893"/>
    </source>
</evidence>
<feature type="domain" description="ABC transporter" evidence="5">
    <location>
        <begin position="6"/>
        <end position="237"/>
    </location>
</feature>
<organism evidence="6 7">
    <name type="scientific">Falsigemmobacter faecalis</name>
    <dbReference type="NCBI Taxonomy" id="2488730"/>
    <lineage>
        <taxon>Bacteria</taxon>
        <taxon>Pseudomonadati</taxon>
        <taxon>Pseudomonadota</taxon>
        <taxon>Alphaproteobacteria</taxon>
        <taxon>Rhodobacterales</taxon>
        <taxon>Paracoccaceae</taxon>
        <taxon>Falsigemmobacter</taxon>
    </lineage>
</organism>
<dbReference type="InterPro" id="IPR027417">
    <property type="entry name" value="P-loop_NTPase"/>
</dbReference>
<reference evidence="6 7" key="1">
    <citation type="submission" date="2018-11" db="EMBL/GenBank/DDBJ databases">
        <title>Gemmobacter sp. nov., YIM 102744-1 draft genome.</title>
        <authorList>
            <person name="Li G."/>
            <person name="Jiang Y."/>
        </authorList>
    </citation>
    <scope>NUCLEOTIDE SEQUENCE [LARGE SCALE GENOMIC DNA]</scope>
    <source>
        <strain evidence="6 7">YIM 102744-1</strain>
    </source>
</reference>
<dbReference type="AlphaFoldDB" id="A0A3P3DEW6"/>
<dbReference type="GO" id="GO:0005524">
    <property type="term" value="F:ATP binding"/>
    <property type="evidence" value="ECO:0007669"/>
    <property type="project" value="UniProtKB-KW"/>
</dbReference>
<evidence type="ECO:0000313" key="6">
    <source>
        <dbReference type="EMBL" id="RRH72042.1"/>
    </source>
</evidence>